<dbReference type="Gene3D" id="6.10.250.2620">
    <property type="match status" value="1"/>
</dbReference>
<evidence type="ECO:0000256" key="8">
    <source>
        <dbReference type="RuleBase" id="RU364140"/>
    </source>
</evidence>
<evidence type="ECO:0000256" key="3">
    <source>
        <dbReference type="ARBA" id="ARBA00019610"/>
    </source>
</evidence>
<dbReference type="GeneID" id="25315992"/>
<proteinExistence type="inferred from homology"/>
<keyword evidence="8" id="KW-0010">Activator</keyword>
<evidence type="ECO:0000313" key="10">
    <source>
        <dbReference type="EMBL" id="KKA22313.1"/>
    </source>
</evidence>
<dbReference type="RefSeq" id="XP_013328925.1">
    <property type="nucleotide sequence ID" value="XM_013473471.1"/>
</dbReference>
<keyword evidence="4 8" id="KW-0805">Transcription regulation</keyword>
<dbReference type="Pfam" id="PF10156">
    <property type="entry name" value="Med17"/>
    <property type="match status" value="1"/>
</dbReference>
<keyword evidence="11" id="KW-1185">Reference proteome</keyword>
<feature type="compositionally biased region" description="Basic and acidic residues" evidence="9">
    <location>
        <begin position="49"/>
        <end position="58"/>
    </location>
</feature>
<dbReference type="STRING" id="1408163.A0A0F4YXH5"/>
<comment type="similarity">
    <text evidence="2 8">Belongs to the Mediator complex subunit 17 family.</text>
</comment>
<protein>
    <recommendedName>
        <fullName evidence="3 8">Mediator of RNA polymerase II transcription subunit 17</fullName>
    </recommendedName>
    <alternativeName>
        <fullName evidence="7 8">Mediator complex subunit 17</fullName>
    </alternativeName>
</protein>
<comment type="subcellular location">
    <subcellularLocation>
        <location evidence="1 8">Nucleus</location>
    </subcellularLocation>
</comment>
<dbReference type="InterPro" id="IPR019313">
    <property type="entry name" value="Mediator_Med17"/>
</dbReference>
<sequence length="665" mass="74697">MDGESFTLPLRPLVEKGGKKDTLPVRIAQINAQRGSFRDVTEESLQAEIEARKERGAELEEEEEEEEKEKAVEEKKPPELDATERHELLYKRRAEIIQFAAQAHMEAIFALDFISLLLSKHMPRQAETSISPHLKQKVPLGSLNVDVIKTPEKSASAQRDTTTVARGWRLESFNAAANKLLKAASRLENEVAAETKYWEEVLAVKEKGWKVCRLPRERQALGVQYGFLEATPTFRDRGLASLRRADDGSLVLDRGLAPSRPRVVRIRVKKNNQVTGCSKLSQFMAAADDSIENRILRSRDILFEEELFHELTREARILASSGVTTRRNLIQFEFSEGEEILFDLVDLDDVPDEADVTYRTPEHDTLAEAVAHAVRILLSYAHRQNLQRRTQIPPPLTTKKRPVPEYQLLRPILAYLQHSSHVQSLRSFLRDLYRILKSAGLKSEYTAAPFASLDLLRKEGHASAVESLVKHFLDPLESRFSGTMANQTSTFNAKVRTNLSGPSLGTEYEFSIRLPNFPHTQPPSRVGLKDEVEAVIRHLITLDLTTFISSISKNASNAKAAAATTPTSDKLLVWEAPFAHHGELVALSPSTQRTKKLSLHLSRTELTLRTSWLGDESVGGVDDGQRQAGKLLYSWTLDDADKPGRKTLEEVIAEASRDEEVKSEA</sequence>
<comment type="function">
    <text evidence="8">Component of the Mediator complex, a coactivator involved in the regulated transcription of nearly all RNA polymerase II-dependent genes. Mediator functions as a bridge to convey information from gene-specific regulatory proteins to the basal RNA polymerase II transcription machinery. Mediator is recruited to promoters by direct interactions with regulatory proteins and serves as a scaffold for the assembly of a functional preinitiation complex with RNA polymerase II and the general transcription factors.</text>
</comment>
<gene>
    <name evidence="8" type="primary">MED17</name>
    <name evidence="10" type="ORF">T310_3643</name>
</gene>
<dbReference type="OrthoDB" id="5319830at2759"/>
<evidence type="ECO:0000256" key="2">
    <source>
        <dbReference type="ARBA" id="ARBA00005635"/>
    </source>
</evidence>
<evidence type="ECO:0000256" key="5">
    <source>
        <dbReference type="ARBA" id="ARBA00023163"/>
    </source>
</evidence>
<organism evidence="10 11">
    <name type="scientific">Rasamsonia emersonii (strain ATCC 16479 / CBS 393.64 / IMI 116815)</name>
    <dbReference type="NCBI Taxonomy" id="1408163"/>
    <lineage>
        <taxon>Eukaryota</taxon>
        <taxon>Fungi</taxon>
        <taxon>Dikarya</taxon>
        <taxon>Ascomycota</taxon>
        <taxon>Pezizomycotina</taxon>
        <taxon>Eurotiomycetes</taxon>
        <taxon>Eurotiomycetidae</taxon>
        <taxon>Eurotiales</taxon>
        <taxon>Trichocomaceae</taxon>
        <taxon>Rasamsonia</taxon>
    </lineage>
</organism>
<evidence type="ECO:0000256" key="7">
    <source>
        <dbReference type="ARBA" id="ARBA00032014"/>
    </source>
</evidence>
<dbReference type="PANTHER" id="PTHR13114:SF7">
    <property type="entry name" value="MEDIATOR OF RNA POLYMERASE II TRANSCRIPTION SUBUNIT 17"/>
    <property type="match status" value="1"/>
</dbReference>
<feature type="region of interest" description="Disordered" evidence="9">
    <location>
        <begin position="37"/>
        <end position="77"/>
    </location>
</feature>
<comment type="subunit">
    <text evidence="8">Component of the Mediator complex.</text>
</comment>
<evidence type="ECO:0000256" key="6">
    <source>
        <dbReference type="ARBA" id="ARBA00023242"/>
    </source>
</evidence>
<dbReference type="PANTHER" id="PTHR13114">
    <property type="entry name" value="MEDIATOR OF RNA POLYMERASE II TRANSCRIPTION SUBUNIT 17"/>
    <property type="match status" value="1"/>
</dbReference>
<dbReference type="GO" id="GO:0006357">
    <property type="term" value="P:regulation of transcription by RNA polymerase II"/>
    <property type="evidence" value="ECO:0007669"/>
    <property type="project" value="InterPro"/>
</dbReference>
<dbReference type="GO" id="GO:0016592">
    <property type="term" value="C:mediator complex"/>
    <property type="evidence" value="ECO:0007669"/>
    <property type="project" value="InterPro"/>
</dbReference>
<dbReference type="Proteomes" id="UP000053958">
    <property type="component" value="Unassembled WGS sequence"/>
</dbReference>
<comment type="caution">
    <text evidence="10">The sequence shown here is derived from an EMBL/GenBank/DDBJ whole genome shotgun (WGS) entry which is preliminary data.</text>
</comment>
<reference evidence="10 11" key="1">
    <citation type="submission" date="2015-04" db="EMBL/GenBank/DDBJ databases">
        <authorList>
            <person name="Heijne W.H."/>
            <person name="Fedorova N.D."/>
            <person name="Nierman W.C."/>
            <person name="Vollebregt A.W."/>
            <person name="Zhao Z."/>
            <person name="Wu L."/>
            <person name="Kumar M."/>
            <person name="Stam H."/>
            <person name="van den Berg M.A."/>
            <person name="Pel H.J."/>
        </authorList>
    </citation>
    <scope>NUCLEOTIDE SEQUENCE [LARGE SCALE GENOMIC DNA]</scope>
    <source>
        <strain evidence="10 11">CBS 393.64</strain>
    </source>
</reference>
<dbReference type="EMBL" id="LASV01000144">
    <property type="protein sequence ID" value="KKA22313.1"/>
    <property type="molecule type" value="Genomic_DNA"/>
</dbReference>
<keyword evidence="5 8" id="KW-0804">Transcription</keyword>
<name>A0A0F4YXH5_RASE3</name>
<dbReference type="GO" id="GO:0070847">
    <property type="term" value="C:core mediator complex"/>
    <property type="evidence" value="ECO:0007669"/>
    <property type="project" value="TreeGrafter"/>
</dbReference>
<dbReference type="GO" id="GO:0003712">
    <property type="term" value="F:transcription coregulator activity"/>
    <property type="evidence" value="ECO:0007669"/>
    <property type="project" value="InterPro"/>
</dbReference>
<dbReference type="AlphaFoldDB" id="A0A0F4YXH5"/>
<evidence type="ECO:0000256" key="9">
    <source>
        <dbReference type="SAM" id="MobiDB-lite"/>
    </source>
</evidence>
<keyword evidence="6 8" id="KW-0539">Nucleus</keyword>
<evidence type="ECO:0000256" key="4">
    <source>
        <dbReference type="ARBA" id="ARBA00023015"/>
    </source>
</evidence>
<evidence type="ECO:0000256" key="1">
    <source>
        <dbReference type="ARBA" id="ARBA00004123"/>
    </source>
</evidence>
<feature type="compositionally biased region" description="Basic and acidic residues" evidence="9">
    <location>
        <begin position="68"/>
        <end position="77"/>
    </location>
</feature>
<accession>A0A0F4YXH5</accession>
<evidence type="ECO:0000313" key="11">
    <source>
        <dbReference type="Proteomes" id="UP000053958"/>
    </source>
</evidence>